<dbReference type="AlphaFoldDB" id="A0A4Q9N021"/>
<dbReference type="OMA" id="DEKCHRI"/>
<gene>
    <name evidence="3" type="ORF">BD310DRAFT_953952</name>
    <name evidence="2" type="ORF">BD311DRAFT_687433</name>
</gene>
<evidence type="ECO:0000313" key="3">
    <source>
        <dbReference type="EMBL" id="TBU65891.1"/>
    </source>
</evidence>
<sequence length="261" mass="29422">MSPELVSKPGHLCRRVVNIDDGSESLAHQMGLTNSRQDLVMYFDIVNTAGTLCDKYLPPDPGIMSRYTAVKRKIIKKLLEKYPILGHYENNWPLKVMIQYHRQLRRNGSKTGIICSPNRILKATTVAARRKSDEKCHRILREDDTPGIPHQDGPSRDATPSIGRSDDVREPSPSLTAVDNPAESSAIPVPILDFLSALAQDLSFLLAVFISHGVGDDTSLQSMLQMNNWRSWMYTWVREGVLTELQFQMIVDGLEKLLRKP</sequence>
<dbReference type="Proteomes" id="UP000292957">
    <property type="component" value="Unassembled WGS sequence"/>
</dbReference>
<dbReference type="EMBL" id="ML143395">
    <property type="protein sequence ID" value="TBU32442.1"/>
    <property type="molecule type" value="Genomic_DNA"/>
</dbReference>
<feature type="compositionally biased region" description="Basic and acidic residues" evidence="1">
    <location>
        <begin position="134"/>
        <end position="144"/>
    </location>
</feature>
<proteinExistence type="predicted"/>
<dbReference type="Proteomes" id="UP000292082">
    <property type="component" value="Unassembled WGS sequence"/>
</dbReference>
<evidence type="ECO:0000313" key="2">
    <source>
        <dbReference type="EMBL" id="TBU32442.1"/>
    </source>
</evidence>
<dbReference type="OrthoDB" id="2756306at2759"/>
<feature type="region of interest" description="Disordered" evidence="1">
    <location>
        <begin position="134"/>
        <end position="181"/>
    </location>
</feature>
<evidence type="ECO:0000313" key="4">
    <source>
        <dbReference type="Proteomes" id="UP000292082"/>
    </source>
</evidence>
<keyword evidence="4" id="KW-1185">Reference proteome</keyword>
<protein>
    <submittedName>
        <fullName evidence="2">Uncharacterized protein</fullName>
    </submittedName>
</protein>
<name>A0A4Q9N021_9APHY</name>
<reference evidence="2 4" key="1">
    <citation type="submission" date="2019-01" db="EMBL/GenBank/DDBJ databases">
        <title>Draft genome sequences of three monokaryotic isolates of the white-rot basidiomycete fungus Dichomitus squalens.</title>
        <authorList>
            <consortium name="DOE Joint Genome Institute"/>
            <person name="Lopez S.C."/>
            <person name="Andreopoulos B."/>
            <person name="Pangilinan J."/>
            <person name="Lipzen A."/>
            <person name="Riley R."/>
            <person name="Ahrendt S."/>
            <person name="Ng V."/>
            <person name="Barry K."/>
            <person name="Daum C."/>
            <person name="Grigoriev I.V."/>
            <person name="Hilden K.S."/>
            <person name="Makela M.R."/>
            <person name="de Vries R.P."/>
        </authorList>
    </citation>
    <scope>NUCLEOTIDE SEQUENCE [LARGE SCALE GENOMIC DNA]</scope>
    <source>
        <strain evidence="3 4">CBS 464.89</strain>
        <strain evidence="2">OM18370.1</strain>
    </source>
</reference>
<evidence type="ECO:0000256" key="1">
    <source>
        <dbReference type="SAM" id="MobiDB-lite"/>
    </source>
</evidence>
<accession>A0A4Q9N021</accession>
<dbReference type="EMBL" id="ML145084">
    <property type="protein sequence ID" value="TBU65891.1"/>
    <property type="molecule type" value="Genomic_DNA"/>
</dbReference>
<organism evidence="2">
    <name type="scientific">Dichomitus squalens</name>
    <dbReference type="NCBI Taxonomy" id="114155"/>
    <lineage>
        <taxon>Eukaryota</taxon>
        <taxon>Fungi</taxon>
        <taxon>Dikarya</taxon>
        <taxon>Basidiomycota</taxon>
        <taxon>Agaricomycotina</taxon>
        <taxon>Agaricomycetes</taxon>
        <taxon>Polyporales</taxon>
        <taxon>Polyporaceae</taxon>
        <taxon>Dichomitus</taxon>
    </lineage>
</organism>